<keyword evidence="3" id="KW-1185">Reference proteome</keyword>
<dbReference type="EMBL" id="DF973329">
    <property type="protein sequence ID" value="GAU26028.1"/>
    <property type="molecule type" value="Genomic_DNA"/>
</dbReference>
<dbReference type="AlphaFoldDB" id="A0A2Z6M4E7"/>
<gene>
    <name evidence="2" type="ORF">TSUD_224890</name>
</gene>
<name>A0A2Z6M4E7_TRISU</name>
<reference evidence="3" key="1">
    <citation type="journal article" date="2017" name="Front. Plant Sci.">
        <title>Climate Clever Clovers: New Paradigm to Reduce the Environmental Footprint of Ruminants by Breeding Low Methanogenic Forages Utilizing Haplotype Variation.</title>
        <authorList>
            <person name="Kaur P."/>
            <person name="Appels R."/>
            <person name="Bayer P.E."/>
            <person name="Keeble-Gagnere G."/>
            <person name="Wang J."/>
            <person name="Hirakawa H."/>
            <person name="Shirasawa K."/>
            <person name="Vercoe P."/>
            <person name="Stefanova K."/>
            <person name="Durmic Z."/>
            <person name="Nichols P."/>
            <person name="Revell C."/>
            <person name="Isobe S.N."/>
            <person name="Edwards D."/>
            <person name="Erskine W."/>
        </authorList>
    </citation>
    <scope>NUCLEOTIDE SEQUENCE [LARGE SCALE GENOMIC DNA]</scope>
    <source>
        <strain evidence="3">cv. Daliak</strain>
    </source>
</reference>
<proteinExistence type="predicted"/>
<dbReference type="OrthoDB" id="1938854at2759"/>
<feature type="transmembrane region" description="Helical" evidence="1">
    <location>
        <begin position="57"/>
        <end position="73"/>
    </location>
</feature>
<evidence type="ECO:0000313" key="3">
    <source>
        <dbReference type="Proteomes" id="UP000242715"/>
    </source>
</evidence>
<dbReference type="GO" id="GO:0006629">
    <property type="term" value="P:lipid metabolic process"/>
    <property type="evidence" value="ECO:0007669"/>
    <property type="project" value="InterPro"/>
</dbReference>
<evidence type="ECO:0000313" key="2">
    <source>
        <dbReference type="EMBL" id="GAU26028.1"/>
    </source>
</evidence>
<keyword evidence="1" id="KW-1133">Transmembrane helix</keyword>
<dbReference type="Proteomes" id="UP000242715">
    <property type="component" value="Unassembled WGS sequence"/>
</dbReference>
<evidence type="ECO:0000256" key="1">
    <source>
        <dbReference type="SAM" id="Phobius"/>
    </source>
</evidence>
<feature type="transmembrane region" description="Helical" evidence="1">
    <location>
        <begin position="85"/>
        <end position="104"/>
    </location>
</feature>
<organism evidence="2 3">
    <name type="scientific">Trifolium subterraneum</name>
    <name type="common">Subterranean clover</name>
    <dbReference type="NCBI Taxonomy" id="3900"/>
    <lineage>
        <taxon>Eukaryota</taxon>
        <taxon>Viridiplantae</taxon>
        <taxon>Streptophyta</taxon>
        <taxon>Embryophyta</taxon>
        <taxon>Tracheophyta</taxon>
        <taxon>Spermatophyta</taxon>
        <taxon>Magnoliopsida</taxon>
        <taxon>eudicotyledons</taxon>
        <taxon>Gunneridae</taxon>
        <taxon>Pentapetalae</taxon>
        <taxon>rosids</taxon>
        <taxon>fabids</taxon>
        <taxon>Fabales</taxon>
        <taxon>Fabaceae</taxon>
        <taxon>Papilionoideae</taxon>
        <taxon>50 kb inversion clade</taxon>
        <taxon>NPAAA clade</taxon>
        <taxon>Hologalegina</taxon>
        <taxon>IRL clade</taxon>
        <taxon>Trifolieae</taxon>
        <taxon>Trifolium</taxon>
    </lineage>
</organism>
<dbReference type="PANTHER" id="PTHR46086">
    <property type="entry name" value="ALPHA/BETA-HYDROLASES SUPERFAMILY PROTEIN"/>
    <property type="match status" value="1"/>
</dbReference>
<sequence length="113" mass="12988">MASTCDKGFADSYMILNPEDAHFFDIIRILFSRNIGHRKFVDSNAEGDVEGSFRGRWLIFISIVLQKLLLYIAKPLNKFGYCVEMLINLISLNGGFTMIIFNFLSEKVEKKKN</sequence>
<accession>A0A2Z6M4E7</accession>
<protein>
    <submittedName>
        <fullName evidence="2">Uncharacterized protein</fullName>
    </submittedName>
</protein>
<keyword evidence="1" id="KW-0812">Transmembrane</keyword>
<dbReference type="GO" id="GO:0004806">
    <property type="term" value="F:triacylglycerol lipase activity"/>
    <property type="evidence" value="ECO:0007669"/>
    <property type="project" value="InterPro"/>
</dbReference>
<dbReference type="PANTHER" id="PTHR46086:SF13">
    <property type="entry name" value="TRIACYLGLYCEROL LIPASE-RELATED"/>
    <property type="match status" value="1"/>
</dbReference>
<keyword evidence="1" id="KW-0472">Membrane</keyword>
<dbReference type="InterPro" id="IPR044819">
    <property type="entry name" value="OBL-like"/>
</dbReference>